<evidence type="ECO:0000256" key="1">
    <source>
        <dbReference type="ARBA" id="ARBA00001163"/>
    </source>
</evidence>
<evidence type="ECO:0000313" key="8">
    <source>
        <dbReference type="EMBL" id="EFM10024.1"/>
    </source>
</evidence>
<comment type="pathway">
    <text evidence="2">Purine metabolism; urate degradation; (S)-allantoin from urate: step 3/3.</text>
</comment>
<gene>
    <name evidence="8" type="ORF">PaecuDRAFT_2983</name>
</gene>
<reference evidence="8 9" key="1">
    <citation type="submission" date="2010-07" db="EMBL/GenBank/DDBJ databases">
        <title>The draft genome of Paenibacillus curdlanolyticus YK9.</title>
        <authorList>
            <consortium name="US DOE Joint Genome Institute (JGI-PGF)"/>
            <person name="Lucas S."/>
            <person name="Copeland A."/>
            <person name="Lapidus A."/>
            <person name="Cheng J.-F."/>
            <person name="Bruce D."/>
            <person name="Goodwin L."/>
            <person name="Pitluck S."/>
            <person name="Land M.L."/>
            <person name="Hauser L."/>
            <person name="Chang Y.-J."/>
            <person name="Jeffries C."/>
            <person name="Anderson I.J."/>
            <person name="Johnson E."/>
            <person name="Loganathan U."/>
            <person name="Mulhopadhyay B."/>
            <person name="Kyrpides N."/>
            <person name="Woyke T.J."/>
        </authorList>
    </citation>
    <scope>NUCLEOTIDE SEQUENCE [LARGE SCALE GENOMIC DNA]</scope>
    <source>
        <strain evidence="8 9">YK9</strain>
    </source>
</reference>
<dbReference type="SUPFAM" id="SSF158694">
    <property type="entry name" value="UraD-Like"/>
    <property type="match status" value="1"/>
</dbReference>
<protein>
    <recommendedName>
        <fullName evidence="3">2-oxo-4-hydroxy-4-carboxy-5-ureidoimidazoline decarboxylase</fullName>
        <ecNumber evidence="3">4.1.1.97</ecNumber>
    </recommendedName>
</protein>
<dbReference type="InterPro" id="IPR036778">
    <property type="entry name" value="OHCU_decarboxylase_sf"/>
</dbReference>
<dbReference type="EC" id="4.1.1.97" evidence="3"/>
<dbReference type="NCBIfam" id="TIGR03164">
    <property type="entry name" value="UHCUDC"/>
    <property type="match status" value="1"/>
</dbReference>
<dbReference type="GO" id="GO:0051997">
    <property type="term" value="F:2-oxo-4-hydroxy-4-carboxy-5-ureidoimidazoline decarboxylase activity"/>
    <property type="evidence" value="ECO:0007669"/>
    <property type="project" value="UniProtKB-EC"/>
</dbReference>
<dbReference type="OrthoDB" id="9800909at2"/>
<sequence length="166" mass="18639">MKVADLNQMPKETFMEAVGWVVEHSPWVMERVYEKRPFHNVEQMHGALKQVIAALDEADKVKLLRSHPDLGSRLQMTDASVAEQSGAGLDRLSPAEYEQLVALNTRYTAAFGFPFILAVKGKTKADIIEAMIKRVENTRADELQTAINEIGKITGFRLADRVQDEV</sequence>
<evidence type="ECO:0000256" key="3">
    <source>
        <dbReference type="ARBA" id="ARBA00012257"/>
    </source>
</evidence>
<dbReference type="eggNOG" id="COG3195">
    <property type="taxonomic scope" value="Bacteria"/>
</dbReference>
<evidence type="ECO:0000313" key="9">
    <source>
        <dbReference type="Proteomes" id="UP000005387"/>
    </source>
</evidence>
<dbReference type="PANTHER" id="PTHR43466">
    <property type="entry name" value="2-OXO-4-HYDROXY-4-CARBOXY-5-UREIDOIMIDAZOLINE DECARBOXYLASE-RELATED"/>
    <property type="match status" value="1"/>
</dbReference>
<evidence type="ECO:0000256" key="6">
    <source>
        <dbReference type="ARBA" id="ARBA00023239"/>
    </source>
</evidence>
<dbReference type="Proteomes" id="UP000005387">
    <property type="component" value="Unassembled WGS sequence"/>
</dbReference>
<dbReference type="EMBL" id="AEDD01000008">
    <property type="protein sequence ID" value="EFM10024.1"/>
    <property type="molecule type" value="Genomic_DNA"/>
</dbReference>
<keyword evidence="5" id="KW-0210">Decarboxylase</keyword>
<dbReference type="AlphaFoldDB" id="E0IBE4"/>
<dbReference type="InterPro" id="IPR017580">
    <property type="entry name" value="OHCU_decarboxylase-1"/>
</dbReference>
<dbReference type="RefSeq" id="WP_006038971.1">
    <property type="nucleotide sequence ID" value="NZ_AEDD01000008.1"/>
</dbReference>
<keyword evidence="9" id="KW-1185">Reference proteome</keyword>
<evidence type="ECO:0000259" key="7">
    <source>
        <dbReference type="Pfam" id="PF09349"/>
    </source>
</evidence>
<evidence type="ECO:0000256" key="5">
    <source>
        <dbReference type="ARBA" id="ARBA00022793"/>
    </source>
</evidence>
<dbReference type="GO" id="GO:0006144">
    <property type="term" value="P:purine nucleobase metabolic process"/>
    <property type="evidence" value="ECO:0007669"/>
    <property type="project" value="UniProtKB-KW"/>
</dbReference>
<proteinExistence type="predicted"/>
<dbReference type="Pfam" id="PF09349">
    <property type="entry name" value="OHCU_decarbox"/>
    <property type="match status" value="1"/>
</dbReference>
<dbReference type="STRING" id="717606.PaecuDRAFT_2983"/>
<organism evidence="8 9">
    <name type="scientific">Paenibacillus curdlanolyticus YK9</name>
    <dbReference type="NCBI Taxonomy" id="717606"/>
    <lineage>
        <taxon>Bacteria</taxon>
        <taxon>Bacillati</taxon>
        <taxon>Bacillota</taxon>
        <taxon>Bacilli</taxon>
        <taxon>Bacillales</taxon>
        <taxon>Paenibacillaceae</taxon>
        <taxon>Paenibacillus</taxon>
    </lineage>
</organism>
<dbReference type="PANTHER" id="PTHR43466:SF1">
    <property type="entry name" value="2-OXO-4-HYDROXY-4-CARBOXY-5-UREIDOIMIDAZOLINE DECARBOXYLASE-RELATED"/>
    <property type="match status" value="1"/>
</dbReference>
<comment type="catalytic activity">
    <reaction evidence="1">
        <text>5-hydroxy-2-oxo-4-ureido-2,5-dihydro-1H-imidazole-5-carboxylate + H(+) = (S)-allantoin + CO2</text>
        <dbReference type="Rhea" id="RHEA:26301"/>
        <dbReference type="ChEBI" id="CHEBI:15378"/>
        <dbReference type="ChEBI" id="CHEBI:15678"/>
        <dbReference type="ChEBI" id="CHEBI:16526"/>
        <dbReference type="ChEBI" id="CHEBI:58639"/>
        <dbReference type="EC" id="4.1.1.97"/>
    </reaction>
</comment>
<dbReference type="GO" id="GO:0019628">
    <property type="term" value="P:urate catabolic process"/>
    <property type="evidence" value="ECO:0007669"/>
    <property type="project" value="UniProtKB-UniPathway"/>
</dbReference>
<evidence type="ECO:0000256" key="2">
    <source>
        <dbReference type="ARBA" id="ARBA00004754"/>
    </source>
</evidence>
<keyword evidence="4" id="KW-0659">Purine metabolism</keyword>
<dbReference type="GO" id="GO:0000255">
    <property type="term" value="P:allantoin metabolic process"/>
    <property type="evidence" value="ECO:0007669"/>
    <property type="project" value="InterPro"/>
</dbReference>
<dbReference type="UniPathway" id="UPA00394">
    <property type="reaction ID" value="UER00652"/>
</dbReference>
<keyword evidence="6" id="KW-0456">Lyase</keyword>
<evidence type="ECO:0000256" key="4">
    <source>
        <dbReference type="ARBA" id="ARBA00022631"/>
    </source>
</evidence>
<dbReference type="Gene3D" id="1.10.3330.10">
    <property type="entry name" value="Oxo-4-hydroxy-4-carboxy-5-ureidoimidazoline decarboxylase"/>
    <property type="match status" value="1"/>
</dbReference>
<feature type="domain" description="Oxo-4-hydroxy-4-carboxy-5-ureidoimidazoline decarboxylase" evidence="7">
    <location>
        <begin position="7"/>
        <end position="159"/>
    </location>
</feature>
<accession>E0IBE4</accession>
<name>E0IBE4_9BACL</name>
<dbReference type="InterPro" id="IPR018020">
    <property type="entry name" value="OHCU_decarboxylase"/>
</dbReference>